<keyword evidence="6" id="KW-1185">Reference proteome</keyword>
<dbReference type="NCBIfam" id="NF002017">
    <property type="entry name" value="PRK00823.1-2"/>
    <property type="match status" value="1"/>
</dbReference>
<comment type="similarity">
    <text evidence="2 4">Belongs to the pterin-4-alpha-carbinolamine dehydratase family.</text>
</comment>
<evidence type="ECO:0000256" key="1">
    <source>
        <dbReference type="ARBA" id="ARBA00001554"/>
    </source>
</evidence>
<protein>
    <recommendedName>
        <fullName evidence="4">Putative pterin-4-alpha-carbinolamine dehydratase</fullName>
        <shortName evidence="4">PHS</shortName>
        <ecNumber evidence="4">4.2.1.96</ecNumber>
    </recommendedName>
    <alternativeName>
        <fullName evidence="4">4-alpha-hydroxy-tetrahydropterin dehydratase</fullName>
    </alternativeName>
    <alternativeName>
        <fullName evidence="4">Pterin carbinolamine dehydratase</fullName>
        <shortName evidence="4">PCD</shortName>
    </alternativeName>
</protein>
<name>A0ABW8ME88_9BURK</name>
<dbReference type="GO" id="GO:0008124">
    <property type="term" value="F:4-alpha-hydroxytetrahydrobiopterin dehydratase activity"/>
    <property type="evidence" value="ECO:0007669"/>
    <property type="project" value="UniProtKB-EC"/>
</dbReference>
<comment type="catalytic activity">
    <reaction evidence="1 4">
        <text>(4aS,6R)-4a-hydroxy-L-erythro-5,6,7,8-tetrahydrobiopterin = (6R)-L-erythro-6,7-dihydrobiopterin + H2O</text>
        <dbReference type="Rhea" id="RHEA:11920"/>
        <dbReference type="ChEBI" id="CHEBI:15377"/>
        <dbReference type="ChEBI" id="CHEBI:15642"/>
        <dbReference type="ChEBI" id="CHEBI:43120"/>
        <dbReference type="EC" id="4.2.1.96"/>
    </reaction>
</comment>
<proteinExistence type="inferred from homology"/>
<evidence type="ECO:0000313" key="5">
    <source>
        <dbReference type="EMBL" id="MFK4441978.1"/>
    </source>
</evidence>
<accession>A0ABW8ME88</accession>
<dbReference type="PANTHER" id="PTHR12599">
    <property type="entry name" value="PTERIN-4-ALPHA-CARBINOLAMINE DEHYDRATASE"/>
    <property type="match status" value="1"/>
</dbReference>
<evidence type="ECO:0000256" key="2">
    <source>
        <dbReference type="ARBA" id="ARBA00006472"/>
    </source>
</evidence>
<dbReference type="Pfam" id="PF01329">
    <property type="entry name" value="Pterin_4a"/>
    <property type="match status" value="1"/>
</dbReference>
<dbReference type="Gene3D" id="3.30.1360.20">
    <property type="entry name" value="Transcriptional coactivator/pterin dehydratase"/>
    <property type="match status" value="1"/>
</dbReference>
<dbReference type="CDD" id="cd00914">
    <property type="entry name" value="PCD_DCoH_subfamily_b"/>
    <property type="match status" value="1"/>
</dbReference>
<dbReference type="RefSeq" id="WP_404606079.1">
    <property type="nucleotide sequence ID" value="NZ_JBIYDN010000005.1"/>
</dbReference>
<reference evidence="5 6" key="1">
    <citation type="submission" date="2024-11" db="EMBL/GenBank/DDBJ databases">
        <title>Using genomics to understand microbial adaptation to soil warming.</title>
        <authorList>
            <person name="Deangelis K.M. PhD."/>
        </authorList>
    </citation>
    <scope>NUCLEOTIDE SEQUENCE [LARGE SCALE GENOMIC DNA]</scope>
    <source>
        <strain evidence="5 6">GAS97</strain>
    </source>
</reference>
<dbReference type="NCBIfam" id="NF002020">
    <property type="entry name" value="PRK00823.1-5"/>
    <property type="match status" value="1"/>
</dbReference>
<evidence type="ECO:0000256" key="4">
    <source>
        <dbReference type="HAMAP-Rule" id="MF_00434"/>
    </source>
</evidence>
<dbReference type="InterPro" id="IPR036428">
    <property type="entry name" value="PCD_sf"/>
</dbReference>
<dbReference type="NCBIfam" id="NF002018">
    <property type="entry name" value="PRK00823.1-3"/>
    <property type="match status" value="1"/>
</dbReference>
<evidence type="ECO:0000256" key="3">
    <source>
        <dbReference type="ARBA" id="ARBA00023239"/>
    </source>
</evidence>
<sequence length="98" mass="11129">MIKKFARDELPELLGQLTRWQLSADKSAIQRSFKFADFNEAFGFMTRVAIKAQEMDHHPDWSNAYNKVDITLSTHAAKGLTERDIKLATFIDSITPAA</sequence>
<gene>
    <name evidence="5" type="ORF">ABH943_001993</name>
</gene>
<dbReference type="Proteomes" id="UP001620514">
    <property type="component" value="Unassembled WGS sequence"/>
</dbReference>
<evidence type="ECO:0000313" key="6">
    <source>
        <dbReference type="Proteomes" id="UP001620514"/>
    </source>
</evidence>
<dbReference type="PANTHER" id="PTHR12599:SF0">
    <property type="entry name" value="PTERIN-4-ALPHA-CARBINOLAMINE DEHYDRATASE"/>
    <property type="match status" value="1"/>
</dbReference>
<dbReference type="EC" id="4.2.1.96" evidence="4"/>
<dbReference type="InterPro" id="IPR001533">
    <property type="entry name" value="Pterin_deHydtase"/>
</dbReference>
<dbReference type="SUPFAM" id="SSF55248">
    <property type="entry name" value="PCD-like"/>
    <property type="match status" value="1"/>
</dbReference>
<comment type="caution">
    <text evidence="5">The sequence shown here is derived from an EMBL/GenBank/DDBJ whole genome shotgun (WGS) entry which is preliminary data.</text>
</comment>
<dbReference type="HAMAP" id="MF_00434">
    <property type="entry name" value="Pterin_4_alpha"/>
    <property type="match status" value="1"/>
</dbReference>
<organism evidence="5 6">
    <name type="scientific">Caballeronia udeis</name>
    <dbReference type="NCBI Taxonomy" id="1232866"/>
    <lineage>
        <taxon>Bacteria</taxon>
        <taxon>Pseudomonadati</taxon>
        <taxon>Pseudomonadota</taxon>
        <taxon>Betaproteobacteria</taxon>
        <taxon>Burkholderiales</taxon>
        <taxon>Burkholderiaceae</taxon>
        <taxon>Caballeronia</taxon>
    </lineage>
</organism>
<dbReference type="EMBL" id="JBIYDN010000005">
    <property type="protein sequence ID" value="MFK4441978.1"/>
    <property type="molecule type" value="Genomic_DNA"/>
</dbReference>
<keyword evidence="3 4" id="KW-0456">Lyase</keyword>